<comment type="similarity">
    <text evidence="5">Belongs to the zinc-containing alcohol dehydrogenase family.</text>
</comment>
<dbReference type="PROSITE" id="PS00059">
    <property type="entry name" value="ADH_ZINC"/>
    <property type="match status" value="1"/>
</dbReference>
<dbReference type="Pfam" id="PF08240">
    <property type="entry name" value="ADH_N"/>
    <property type="match status" value="1"/>
</dbReference>
<evidence type="ECO:0000256" key="5">
    <source>
        <dbReference type="RuleBase" id="RU361277"/>
    </source>
</evidence>
<accession>A0ABS3QZM6</accession>
<evidence type="ECO:0000256" key="3">
    <source>
        <dbReference type="ARBA" id="ARBA00022833"/>
    </source>
</evidence>
<dbReference type="PANTHER" id="PTHR43401:SF2">
    <property type="entry name" value="L-THREONINE 3-DEHYDROGENASE"/>
    <property type="match status" value="1"/>
</dbReference>
<evidence type="ECO:0000256" key="6">
    <source>
        <dbReference type="SAM" id="MobiDB-lite"/>
    </source>
</evidence>
<feature type="domain" description="Enoyl reductase (ER)" evidence="7">
    <location>
        <begin position="7"/>
        <end position="323"/>
    </location>
</feature>
<dbReference type="InterPro" id="IPR013154">
    <property type="entry name" value="ADH-like_N"/>
</dbReference>
<evidence type="ECO:0000313" key="9">
    <source>
        <dbReference type="Proteomes" id="UP000666915"/>
    </source>
</evidence>
<dbReference type="InterPro" id="IPR013149">
    <property type="entry name" value="ADH-like_C"/>
</dbReference>
<evidence type="ECO:0000256" key="1">
    <source>
        <dbReference type="ARBA" id="ARBA00001947"/>
    </source>
</evidence>
<dbReference type="Gene3D" id="3.90.180.10">
    <property type="entry name" value="Medium-chain alcohol dehydrogenases, catalytic domain"/>
    <property type="match status" value="1"/>
</dbReference>
<dbReference type="SMART" id="SM00829">
    <property type="entry name" value="PKS_ER"/>
    <property type="match status" value="1"/>
</dbReference>
<dbReference type="Gene3D" id="3.40.50.720">
    <property type="entry name" value="NAD(P)-binding Rossmann-like Domain"/>
    <property type="match status" value="1"/>
</dbReference>
<dbReference type="SUPFAM" id="SSF50129">
    <property type="entry name" value="GroES-like"/>
    <property type="match status" value="1"/>
</dbReference>
<dbReference type="Proteomes" id="UP000666915">
    <property type="component" value="Unassembled WGS sequence"/>
</dbReference>
<protein>
    <submittedName>
        <fullName evidence="8">Alcohol dehydrogenase catalytic domain-containing protein</fullName>
    </submittedName>
</protein>
<dbReference type="Pfam" id="PF00107">
    <property type="entry name" value="ADH_zinc_N"/>
    <property type="match status" value="1"/>
</dbReference>
<keyword evidence="2 5" id="KW-0479">Metal-binding</keyword>
<sequence length="352" mass="36407">MKAVVLTAPDEVAVVDDRPEPSCGPRDVVVAVHGVGLCGSDLAVVAGHRPVPALPWVLGHEAFGVVAAAGEEVADRFPGQRVVVEPNYPCLACPSCRTGATAGCPNRRAAGITDPGLLAERVAVPARFTWPVPDSWDDADAVCVEPLTVALNAVRMSGLAAGDRCLVVGAGSQGLLVTLAVAHAGGVPFIVEPHEGRRALAVELGARDAAGDASATAFPAVIETSGAPEAFEEALERTAPGGTLIAVGQSVRPARLSTFSLVQRRLTVRGCLIYDHPADFPRTIATLAGHDLRPGRILRERFDLADAPKAFARAAETAGKTWISMPRGGTTPHASRADSVGASVTRTEETPS</sequence>
<reference evidence="8 9" key="1">
    <citation type="submission" date="2021-03" db="EMBL/GenBank/DDBJ databases">
        <authorList>
            <person name="Kanchanasin P."/>
            <person name="Saeng-In P."/>
            <person name="Phongsopitanun W."/>
            <person name="Yuki M."/>
            <person name="Kudo T."/>
            <person name="Ohkuma M."/>
            <person name="Tanasupawat S."/>
        </authorList>
    </citation>
    <scope>NUCLEOTIDE SEQUENCE [LARGE SCALE GENOMIC DNA]</scope>
    <source>
        <strain evidence="8 9">L46</strain>
    </source>
</reference>
<dbReference type="InterPro" id="IPR020843">
    <property type="entry name" value="ER"/>
</dbReference>
<comment type="cofactor">
    <cofactor evidence="1 5">
        <name>Zn(2+)</name>
        <dbReference type="ChEBI" id="CHEBI:29105"/>
    </cofactor>
</comment>
<feature type="region of interest" description="Disordered" evidence="6">
    <location>
        <begin position="322"/>
        <end position="352"/>
    </location>
</feature>
<dbReference type="InterPro" id="IPR050129">
    <property type="entry name" value="Zn_alcohol_dh"/>
</dbReference>
<name>A0ABS3QZM6_9ACTN</name>
<keyword evidence="4" id="KW-0560">Oxidoreductase</keyword>
<dbReference type="InterPro" id="IPR011032">
    <property type="entry name" value="GroES-like_sf"/>
</dbReference>
<dbReference type="SUPFAM" id="SSF51735">
    <property type="entry name" value="NAD(P)-binding Rossmann-fold domains"/>
    <property type="match status" value="1"/>
</dbReference>
<evidence type="ECO:0000256" key="2">
    <source>
        <dbReference type="ARBA" id="ARBA00022723"/>
    </source>
</evidence>
<keyword evidence="9" id="KW-1185">Reference proteome</keyword>
<dbReference type="InterPro" id="IPR002328">
    <property type="entry name" value="ADH_Zn_CS"/>
</dbReference>
<organism evidence="8 9">
    <name type="scientific">Actinomadura nitritigenes</name>
    <dbReference type="NCBI Taxonomy" id="134602"/>
    <lineage>
        <taxon>Bacteria</taxon>
        <taxon>Bacillati</taxon>
        <taxon>Actinomycetota</taxon>
        <taxon>Actinomycetes</taxon>
        <taxon>Streptosporangiales</taxon>
        <taxon>Thermomonosporaceae</taxon>
        <taxon>Actinomadura</taxon>
    </lineage>
</organism>
<dbReference type="EMBL" id="JAGEOK010000010">
    <property type="protein sequence ID" value="MBO2439296.1"/>
    <property type="molecule type" value="Genomic_DNA"/>
</dbReference>
<proteinExistence type="inferred from homology"/>
<comment type="caution">
    <text evidence="8">The sequence shown here is derived from an EMBL/GenBank/DDBJ whole genome shotgun (WGS) entry which is preliminary data.</text>
</comment>
<evidence type="ECO:0000259" key="7">
    <source>
        <dbReference type="SMART" id="SM00829"/>
    </source>
</evidence>
<dbReference type="RefSeq" id="WP_208267626.1">
    <property type="nucleotide sequence ID" value="NZ_BAAAGM010000033.1"/>
</dbReference>
<dbReference type="InterPro" id="IPR036291">
    <property type="entry name" value="NAD(P)-bd_dom_sf"/>
</dbReference>
<gene>
    <name evidence="8" type="ORF">J4557_17375</name>
</gene>
<evidence type="ECO:0000313" key="8">
    <source>
        <dbReference type="EMBL" id="MBO2439296.1"/>
    </source>
</evidence>
<dbReference type="PANTHER" id="PTHR43401">
    <property type="entry name" value="L-THREONINE 3-DEHYDROGENASE"/>
    <property type="match status" value="1"/>
</dbReference>
<evidence type="ECO:0000256" key="4">
    <source>
        <dbReference type="ARBA" id="ARBA00023002"/>
    </source>
</evidence>
<keyword evidence="3 5" id="KW-0862">Zinc</keyword>